<proteinExistence type="predicted"/>
<dbReference type="InParanoid" id="A0A4Q1BSK8"/>
<feature type="domain" description="Nucleolar 27S pre-rRNA processing Urb2/Npa2 C-terminal" evidence="1">
    <location>
        <begin position="1050"/>
        <end position="1268"/>
    </location>
</feature>
<sequence>MVGTNEPSHISTSAALIKSLKAPSDPPVPQTPYKIDLAREAWSNPDFHVPRKAELIRDWIIETWLRPKDVTASDINYHQLFRQIWKACPRPIVPPLNLILHLLRIQDAEIQNETTLKEIIATVLLILPNVDEPRYQLDAWLDIWSSFLKLIFSHSMEDMEVESRMRELGVEIIPGLKTALHTRPRVLPLSVSLSLSHALSLDRLSSLQLPLDIIQDVFLPPSIFNDKRALQSLLEDLRKAANPSTQAAIVKFSIYLLKSFIHTAWKDRQELYTQPSSSKVTFERFVSDKAADSILSAVVVVRSSLDNLNTDYSAESYWMYKDRLWEVVEEEGCYSEINTSWRDILQNDSQQAQETLSSARLNTGDSNPNLEHVLAVLARLERLDHKGAHLRVGAVGSCFMVKSQTSVACLQALLRYHRLTSSLDTFVDLMSQALGDIFGESTNDDDTRRLYDLILSGPFVDPRFLGDMEEALKAPHLRTVSEVWRRLVRSSCDLTRAWIEVSSTPDKSINLDIGKSGQKRKHQEMSFKPGSAATIALISRLQEFILAAEQSRSKDRSSDPSLIVEVWDEVTVIATEIREINKKKRKHTKQSQSSDGSKDEWYEILMAAYLRISRIHTLYTFVKPSMGVDTVIGFINTPASCETLKAALGYMVARFRNVDQDAIETPLVTVFLDQCLRLLSTRTPEGSNLTGEIWEMLLKGGARLIELTSPKSQLDVWATTILTTVSSSYNAEDTHTGTLINRFLQGAEIWDLPNLSRALVLCSVKALKEESHLDAGMIILAHSALAKSLPRNEIVDIISKTVSLLQVGDMSEVLERCVLSLLAQLAKAQKLRLSEDQSIILLHYIRTSASNLPNAALRHILRVSFECVCKGDLERLNEIFDERREVKSLDLVMVTTFVNVISHNQKNSVSIDTALARLIHKASSMVVWAFQNSLLDISEILRCWTVMCSLHDQLNLEPPSLPVTTTEILIRVKNIQSPEERRRAYTILFEFPEFHLSGKDDVAVRNKYDQSLLLPLLRHSLQHSPNEVVTILPSLLTTLSSSISPDTGVETLEFLVDLVKTKHIHLSTSDLTTICHIPIILLSTFSSPSTSTISTSSLSSIPVPTSSSISSDILENIIELLDSLLSHPSIKSLLPPFFSILQTLITSFLPSHPTTIHRRLSRFLIKMSDQSNSSNSISTTFAKHVPGVLVTYVRAVTRGGIPGESRKALEPGILALCSLTVVGGRGDGRGKEGQGVGIPFGLGENGQGEKDVWADMWSMWRKKRYTGQG</sequence>
<accession>A0A4Q1BSK8</accession>
<dbReference type="InterPro" id="IPR018849">
    <property type="entry name" value="Urb2/Npa2_C"/>
</dbReference>
<comment type="caution">
    <text evidence="2">The sequence shown here is derived from an EMBL/GenBank/DDBJ whole genome shotgun (WGS) entry which is preliminary data.</text>
</comment>
<dbReference type="InterPro" id="IPR016024">
    <property type="entry name" value="ARM-type_fold"/>
</dbReference>
<protein>
    <recommendedName>
        <fullName evidence="1">Nucleolar 27S pre-rRNA processing Urb2/Npa2 C-terminal domain-containing protein</fullName>
    </recommendedName>
</protein>
<evidence type="ECO:0000313" key="2">
    <source>
        <dbReference type="EMBL" id="RXK41025.1"/>
    </source>
</evidence>
<dbReference type="EMBL" id="SDIL01000012">
    <property type="protein sequence ID" value="RXK41025.1"/>
    <property type="molecule type" value="Genomic_DNA"/>
</dbReference>
<name>A0A4Q1BSK8_TREME</name>
<organism evidence="2 3">
    <name type="scientific">Tremella mesenterica</name>
    <name type="common">Jelly fungus</name>
    <dbReference type="NCBI Taxonomy" id="5217"/>
    <lineage>
        <taxon>Eukaryota</taxon>
        <taxon>Fungi</taxon>
        <taxon>Dikarya</taxon>
        <taxon>Basidiomycota</taxon>
        <taxon>Agaricomycotina</taxon>
        <taxon>Tremellomycetes</taxon>
        <taxon>Tremellales</taxon>
        <taxon>Tremellaceae</taxon>
        <taxon>Tremella</taxon>
    </lineage>
</organism>
<dbReference type="Proteomes" id="UP000289152">
    <property type="component" value="Unassembled WGS sequence"/>
</dbReference>
<dbReference type="AlphaFoldDB" id="A0A4Q1BSK8"/>
<keyword evidence="3" id="KW-1185">Reference proteome</keyword>
<evidence type="ECO:0000313" key="3">
    <source>
        <dbReference type="Proteomes" id="UP000289152"/>
    </source>
</evidence>
<evidence type="ECO:0000259" key="1">
    <source>
        <dbReference type="Pfam" id="PF10441"/>
    </source>
</evidence>
<dbReference type="SUPFAM" id="SSF48371">
    <property type="entry name" value="ARM repeat"/>
    <property type="match status" value="1"/>
</dbReference>
<reference evidence="2 3" key="1">
    <citation type="submission" date="2016-06" db="EMBL/GenBank/DDBJ databases">
        <title>Evolution of pathogenesis and genome organization in the Tremellales.</title>
        <authorList>
            <person name="Cuomo C."/>
            <person name="Litvintseva A."/>
            <person name="Heitman J."/>
            <person name="Chen Y."/>
            <person name="Sun S."/>
            <person name="Springer D."/>
            <person name="Dromer F."/>
            <person name="Young S."/>
            <person name="Zeng Q."/>
            <person name="Chapman S."/>
            <person name="Gujja S."/>
            <person name="Saif S."/>
            <person name="Birren B."/>
        </authorList>
    </citation>
    <scope>NUCLEOTIDE SEQUENCE [LARGE SCALE GENOMIC DNA]</scope>
    <source>
        <strain evidence="2 3">ATCC 28783</strain>
    </source>
</reference>
<gene>
    <name evidence="2" type="ORF">M231_01656</name>
</gene>
<dbReference type="Pfam" id="PF10441">
    <property type="entry name" value="Urb2"/>
    <property type="match status" value="1"/>
</dbReference>
<dbReference type="OrthoDB" id="2571097at2759"/>
<dbReference type="STRING" id="5217.A0A4Q1BSK8"/>